<keyword evidence="1" id="KW-0732">Signal</keyword>
<dbReference type="RefSeq" id="WP_114497874.1">
    <property type="nucleotide sequence ID" value="NZ_QPJW01000008.1"/>
</dbReference>
<sequence>MKKISGVLLSAAIVLNLGTSLAMVPSSAKAEVPVSSGIKAESPKGDPKEDIAKMYLVKHELKFDLQGTTAMLDGKSLQVDKAIQKNGRVFVPLRTLQVSGAAQSVTWNAKKQEARVIMKQELVPAWRELIFRTGSDQAYTAEGPAISGEKIPAPFVSGGRVYIPVKPLSWLGISASASQGTVTWAWSDKVIETYISDWEVDQETTTFTMLYQQDMNTPQFLFSLGSGAWGGGTGKVTAKHISQDGRLYNRMEFTADLRPGVNPMQLFAVSAGTADFSVLRKVPNPQDVPVALTEEGKLHVTFNSPETGYVTAKKGEKIHFAGTIKKANGSFDKVTLAVQKYEPVTGGLGRQVYKGAGSKELVIKNNKFAGDIQLDEPGYYLITVNSPRYIPFLENGPASTVWAEVVVEVE</sequence>
<dbReference type="Proteomes" id="UP000253090">
    <property type="component" value="Unassembled WGS sequence"/>
</dbReference>
<evidence type="ECO:0000313" key="3">
    <source>
        <dbReference type="Proteomes" id="UP000253090"/>
    </source>
</evidence>
<keyword evidence="3" id="KW-1185">Reference proteome</keyword>
<evidence type="ECO:0000256" key="1">
    <source>
        <dbReference type="SAM" id="SignalP"/>
    </source>
</evidence>
<reference evidence="2 3" key="1">
    <citation type="submission" date="2018-07" db="EMBL/GenBank/DDBJ databases">
        <title>Genomic Encyclopedia of Type Strains, Phase III (KMG-III): the genomes of soil and plant-associated and newly described type strains.</title>
        <authorList>
            <person name="Whitman W."/>
        </authorList>
    </citation>
    <scope>NUCLEOTIDE SEQUENCE [LARGE SCALE GENOMIC DNA]</scope>
    <source>
        <strain evidence="2 3">CECT 8333</strain>
    </source>
</reference>
<protein>
    <submittedName>
        <fullName evidence="2">Copper amine oxidase-like protein</fullName>
    </submittedName>
</protein>
<feature type="signal peptide" evidence="1">
    <location>
        <begin position="1"/>
        <end position="22"/>
    </location>
</feature>
<evidence type="ECO:0000313" key="2">
    <source>
        <dbReference type="EMBL" id="RCX17778.1"/>
    </source>
</evidence>
<dbReference type="EMBL" id="QPJW01000008">
    <property type="protein sequence ID" value="RCX17778.1"/>
    <property type="molecule type" value="Genomic_DNA"/>
</dbReference>
<comment type="caution">
    <text evidence="2">The sequence shown here is derived from an EMBL/GenBank/DDBJ whole genome shotgun (WGS) entry which is preliminary data.</text>
</comment>
<organism evidence="2 3">
    <name type="scientific">Fontibacillus phaseoli</name>
    <dbReference type="NCBI Taxonomy" id="1416533"/>
    <lineage>
        <taxon>Bacteria</taxon>
        <taxon>Bacillati</taxon>
        <taxon>Bacillota</taxon>
        <taxon>Bacilli</taxon>
        <taxon>Bacillales</taxon>
        <taxon>Paenibacillaceae</taxon>
        <taxon>Fontibacillus</taxon>
    </lineage>
</organism>
<dbReference type="AlphaFoldDB" id="A0A369BB05"/>
<accession>A0A369BB05</accession>
<name>A0A369BB05_9BACL</name>
<feature type="chain" id="PRO_5038473107" evidence="1">
    <location>
        <begin position="23"/>
        <end position="410"/>
    </location>
</feature>
<proteinExistence type="predicted"/>
<gene>
    <name evidence="2" type="ORF">DFP94_108139</name>
</gene>
<dbReference type="OrthoDB" id="2655591at2"/>